<proteinExistence type="predicted"/>
<protein>
    <submittedName>
        <fullName evidence="3">Plasmid mobilization relaxosome protein MobC</fullName>
    </submittedName>
</protein>
<feature type="domain" description="Bacterial mobilisation" evidence="2">
    <location>
        <begin position="83"/>
        <end position="107"/>
    </location>
</feature>
<evidence type="ECO:0000313" key="4">
    <source>
        <dbReference type="Proteomes" id="UP000515237"/>
    </source>
</evidence>
<keyword evidence="3" id="KW-0614">Plasmid</keyword>
<dbReference type="Proteomes" id="UP000515237">
    <property type="component" value="Plasmid unnamed1"/>
</dbReference>
<evidence type="ECO:0000259" key="2">
    <source>
        <dbReference type="Pfam" id="PF05713"/>
    </source>
</evidence>
<sequence length="143" mass="16959">MEEEIKNWNPKGGRPKKSDKERRDKPVLIKFTEDERNQLYKESGDLGWKQPLVYFRNKLLSKTNSTNHNPQSLFKALNRLNPELNKVGNNINQIARYVNYLDKNNMVDQKFIAEYNTCFKEMIEVQKEYTLAIKAYLRSVSKK</sequence>
<dbReference type="KEGG" id="aswu:HUW51_00640"/>
<name>A0A7G7G2B2_9BACT</name>
<organism evidence="3 4">
    <name type="scientific">Adhaeribacter swui</name>
    <dbReference type="NCBI Taxonomy" id="2086471"/>
    <lineage>
        <taxon>Bacteria</taxon>
        <taxon>Pseudomonadati</taxon>
        <taxon>Bacteroidota</taxon>
        <taxon>Cytophagia</taxon>
        <taxon>Cytophagales</taxon>
        <taxon>Hymenobacteraceae</taxon>
        <taxon>Adhaeribacter</taxon>
    </lineage>
</organism>
<geneLocation type="plasmid" evidence="3 4">
    <name>unnamed1</name>
</geneLocation>
<feature type="region of interest" description="Disordered" evidence="1">
    <location>
        <begin position="1"/>
        <end position="26"/>
    </location>
</feature>
<dbReference type="InterPro" id="IPR008687">
    <property type="entry name" value="MobC"/>
</dbReference>
<gene>
    <name evidence="3" type="primary">mobC</name>
    <name evidence="3" type="ORF">HUW51_00640</name>
</gene>
<evidence type="ECO:0000256" key="1">
    <source>
        <dbReference type="SAM" id="MobiDB-lite"/>
    </source>
</evidence>
<keyword evidence="4" id="KW-1185">Reference proteome</keyword>
<dbReference type="RefSeq" id="WP_185269853.1">
    <property type="nucleotide sequence ID" value="NZ_CP055154.1"/>
</dbReference>
<evidence type="ECO:0000313" key="3">
    <source>
        <dbReference type="EMBL" id="QNF31296.1"/>
    </source>
</evidence>
<dbReference type="EMBL" id="CP055154">
    <property type="protein sequence ID" value="QNF31296.1"/>
    <property type="molecule type" value="Genomic_DNA"/>
</dbReference>
<accession>A0A7G7G2B2</accession>
<dbReference type="AlphaFoldDB" id="A0A7G7G2B2"/>
<reference evidence="3 4" key="1">
    <citation type="journal article" date="2018" name="Int. J. Syst. Evol. Microbiol.">
        <title>Adhaeribacter swui sp. nov., isolated from wet mud.</title>
        <authorList>
            <person name="Kim D.U."/>
            <person name="Kim K.W."/>
            <person name="Kang M.S."/>
            <person name="Kim J.Y."/>
            <person name="Jang J.H."/>
            <person name="Kim M.K."/>
        </authorList>
    </citation>
    <scope>NUCLEOTIDE SEQUENCE [LARGE SCALE GENOMIC DNA]</scope>
    <source>
        <strain evidence="3 4">KCTC 52873</strain>
        <plasmid evidence="3">unnamed1</plasmid>
    </source>
</reference>
<dbReference type="Pfam" id="PF05713">
    <property type="entry name" value="MobC"/>
    <property type="match status" value="1"/>
</dbReference>
<feature type="compositionally biased region" description="Basic and acidic residues" evidence="1">
    <location>
        <begin position="16"/>
        <end position="26"/>
    </location>
</feature>